<proteinExistence type="predicted"/>
<name>A0A0E0QU99_ORYRU</name>
<dbReference type="SUPFAM" id="SSF52425">
    <property type="entry name" value="Cryptochrome/photolyase, N-terminal domain"/>
    <property type="match status" value="1"/>
</dbReference>
<dbReference type="Gramene" id="ORUFI09G18860.3">
    <property type="protein sequence ID" value="ORUFI09G18860.3"/>
    <property type="gene ID" value="ORUFI09G18860"/>
</dbReference>
<dbReference type="eggNOG" id="KOG1454">
    <property type="taxonomic scope" value="Eukaryota"/>
</dbReference>
<keyword evidence="3" id="KW-1185">Reference proteome</keyword>
<dbReference type="eggNOG" id="KOG0133">
    <property type="taxonomic scope" value="Eukaryota"/>
</dbReference>
<dbReference type="Pfam" id="PF00875">
    <property type="entry name" value="DNA_photolyase"/>
    <property type="match status" value="1"/>
</dbReference>
<dbReference type="PANTHER" id="PTHR47832">
    <property type="entry name" value="DNA PHOTOLYASE"/>
    <property type="match status" value="1"/>
</dbReference>
<dbReference type="SUPFAM" id="SSF53474">
    <property type="entry name" value="alpha/beta-Hydrolases"/>
    <property type="match status" value="1"/>
</dbReference>
<dbReference type="EnsemblPlants" id="ORUFI09G18860.3">
    <property type="protein sequence ID" value="ORUFI09G18860.3"/>
    <property type="gene ID" value="ORUFI09G18860"/>
</dbReference>
<dbReference type="Gramene" id="ORUFI09G18860.2">
    <property type="protein sequence ID" value="ORUFI09G18860.2"/>
    <property type="gene ID" value="ORUFI09G18860"/>
</dbReference>
<dbReference type="OMA" id="IAEHGNH"/>
<dbReference type="STRING" id="4529.A0A0E0QU99"/>
<reference evidence="2" key="2">
    <citation type="submission" date="2015-06" db="UniProtKB">
        <authorList>
            <consortium name="EnsemblPlants"/>
        </authorList>
    </citation>
    <scope>IDENTIFICATION</scope>
</reference>
<dbReference type="Gene3D" id="3.40.50.620">
    <property type="entry name" value="HUPs"/>
    <property type="match status" value="1"/>
</dbReference>
<dbReference type="EnsemblPlants" id="ORUFI09G18860.2">
    <property type="protein sequence ID" value="ORUFI09G18860.2"/>
    <property type="gene ID" value="ORUFI09G18860"/>
</dbReference>
<evidence type="ECO:0000259" key="1">
    <source>
        <dbReference type="PROSITE" id="PS51645"/>
    </source>
</evidence>
<dbReference type="InterPro" id="IPR036155">
    <property type="entry name" value="Crypto/Photolyase_N_sf"/>
</dbReference>
<dbReference type="PROSITE" id="PS51645">
    <property type="entry name" value="PHR_CRY_ALPHA_BETA"/>
    <property type="match status" value="1"/>
</dbReference>
<reference evidence="3" key="1">
    <citation type="submission" date="2013-06" db="EMBL/GenBank/DDBJ databases">
        <authorList>
            <person name="Zhao Q."/>
        </authorList>
    </citation>
    <scope>NUCLEOTIDE SEQUENCE</scope>
    <source>
        <strain evidence="3">cv. W1943</strain>
    </source>
</reference>
<dbReference type="Proteomes" id="UP000008022">
    <property type="component" value="Unassembled WGS sequence"/>
</dbReference>
<evidence type="ECO:0000313" key="2">
    <source>
        <dbReference type="EnsemblPlants" id="ORUFI09G18860.3"/>
    </source>
</evidence>
<dbReference type="AlphaFoldDB" id="A0A0E0QU99"/>
<dbReference type="Gramene" id="ORUFI09G18860.4">
    <property type="protein sequence ID" value="ORUFI09G18860.4"/>
    <property type="gene ID" value="ORUFI09G18860"/>
</dbReference>
<feature type="domain" description="Photolyase/cryptochrome alpha/beta" evidence="1">
    <location>
        <begin position="44"/>
        <end position="177"/>
    </location>
</feature>
<dbReference type="EnsemblPlants" id="ORUFI09G18860.4">
    <property type="protein sequence ID" value="ORUFI09G18860.4"/>
    <property type="gene ID" value="ORUFI09G18860"/>
</dbReference>
<dbReference type="InterPro" id="IPR006050">
    <property type="entry name" value="DNA_photolyase_N"/>
</dbReference>
<dbReference type="Gramene" id="ORUFI09G18860.1">
    <property type="protein sequence ID" value="ORUFI09G18860.1"/>
    <property type="gene ID" value="ORUFI09G18860"/>
</dbReference>
<dbReference type="InterPro" id="IPR000073">
    <property type="entry name" value="AB_hydrolase_1"/>
</dbReference>
<dbReference type="Pfam" id="PF12697">
    <property type="entry name" value="Abhydrolase_6"/>
    <property type="match status" value="1"/>
</dbReference>
<dbReference type="InterPro" id="IPR029058">
    <property type="entry name" value="AB_hydrolase_fold"/>
</dbReference>
<protein>
    <recommendedName>
        <fullName evidence="1">Photolyase/cryptochrome alpha/beta domain-containing protein</fullName>
    </recommendedName>
</protein>
<dbReference type="InterPro" id="IPR014729">
    <property type="entry name" value="Rossmann-like_a/b/a_fold"/>
</dbReference>
<dbReference type="EnsemblPlants" id="ORUFI09G18860.1">
    <property type="protein sequence ID" value="ORUFI09G18860.1"/>
    <property type="gene ID" value="ORUFI09G18860"/>
</dbReference>
<dbReference type="PANTHER" id="PTHR47832:SF1">
    <property type="entry name" value="DNA PHOTOLYASE"/>
    <property type="match status" value="1"/>
</dbReference>
<evidence type="ECO:0000313" key="3">
    <source>
        <dbReference type="Proteomes" id="UP000008022"/>
    </source>
</evidence>
<sequence>MALLALRLGHHHHHLGLSAPRDPRRLLRRRLVVASSGAVKAPAAAAVVWFKHDLRVDDHPGLAAAVAAEPRRPVLPLYVFDRRILAGSLPTLEELKGFLKESRTSENNWVPLKGTSARSILKKTLSQINVKTGVASSGSDGGEDTTAYYAMSGRKIQNSMFTSESSTEVRGGTEITLDALAAYLKYLEGTGKASWQELHDKVRLTETRDGASFCTLFGPALQLGVISKRRVYHETIQYERDRNAGFISPFGYSTPTYTSVGHEGPSVLLVHGFGASLQHFRDNIGAIADQGCQVWAITLLGFGKSEKPNINYSELLWSELLRDFIVDVVKEPVHLVGNSIGGYICSITASLWPSLARSLILLNTAGSVVPSYSFIPLSEARLLLLFLRSRAGGILKEYYPTSYDPGAATVIESIFSFNLSIPLNFLFDSFGGKILIVQGMKDPLTKSKSFVSMLREHCSKVHIRELDAGHAPHDEVPDEVNSLLCEWIKETGA</sequence>
<organism evidence="2 3">
    <name type="scientific">Oryza rufipogon</name>
    <name type="common">Brownbeard rice</name>
    <name type="synonym">Asian wild rice</name>
    <dbReference type="NCBI Taxonomy" id="4529"/>
    <lineage>
        <taxon>Eukaryota</taxon>
        <taxon>Viridiplantae</taxon>
        <taxon>Streptophyta</taxon>
        <taxon>Embryophyta</taxon>
        <taxon>Tracheophyta</taxon>
        <taxon>Spermatophyta</taxon>
        <taxon>Magnoliopsida</taxon>
        <taxon>Liliopsida</taxon>
        <taxon>Poales</taxon>
        <taxon>Poaceae</taxon>
        <taxon>BOP clade</taxon>
        <taxon>Oryzoideae</taxon>
        <taxon>Oryzeae</taxon>
        <taxon>Oryzinae</taxon>
        <taxon>Oryza</taxon>
    </lineage>
</organism>
<dbReference type="Gene3D" id="3.40.50.1820">
    <property type="entry name" value="alpha/beta hydrolase"/>
    <property type="match status" value="1"/>
</dbReference>
<dbReference type="HOGENOM" id="CLU_024958_1_0_1"/>
<accession>A0A0E0QU99</accession>